<name>A0A5C3K9F6_COPMA</name>
<reference evidence="1 2" key="1">
    <citation type="journal article" date="2019" name="Nat. Ecol. Evol.">
        <title>Megaphylogeny resolves global patterns of mushroom evolution.</title>
        <authorList>
            <person name="Varga T."/>
            <person name="Krizsan K."/>
            <person name="Foldi C."/>
            <person name="Dima B."/>
            <person name="Sanchez-Garcia M."/>
            <person name="Sanchez-Ramirez S."/>
            <person name="Szollosi G.J."/>
            <person name="Szarkandi J.G."/>
            <person name="Papp V."/>
            <person name="Albert L."/>
            <person name="Andreopoulos W."/>
            <person name="Angelini C."/>
            <person name="Antonin V."/>
            <person name="Barry K.W."/>
            <person name="Bougher N.L."/>
            <person name="Buchanan P."/>
            <person name="Buyck B."/>
            <person name="Bense V."/>
            <person name="Catcheside P."/>
            <person name="Chovatia M."/>
            <person name="Cooper J."/>
            <person name="Damon W."/>
            <person name="Desjardin D."/>
            <person name="Finy P."/>
            <person name="Geml J."/>
            <person name="Haridas S."/>
            <person name="Hughes K."/>
            <person name="Justo A."/>
            <person name="Karasinski D."/>
            <person name="Kautmanova I."/>
            <person name="Kiss B."/>
            <person name="Kocsube S."/>
            <person name="Kotiranta H."/>
            <person name="LaButti K.M."/>
            <person name="Lechner B.E."/>
            <person name="Liimatainen K."/>
            <person name="Lipzen A."/>
            <person name="Lukacs Z."/>
            <person name="Mihaltcheva S."/>
            <person name="Morgado L.N."/>
            <person name="Niskanen T."/>
            <person name="Noordeloos M.E."/>
            <person name="Ohm R.A."/>
            <person name="Ortiz-Santana B."/>
            <person name="Ovrebo C."/>
            <person name="Racz N."/>
            <person name="Riley R."/>
            <person name="Savchenko A."/>
            <person name="Shiryaev A."/>
            <person name="Soop K."/>
            <person name="Spirin V."/>
            <person name="Szebenyi C."/>
            <person name="Tomsovsky M."/>
            <person name="Tulloss R.E."/>
            <person name="Uehling J."/>
            <person name="Grigoriev I.V."/>
            <person name="Vagvolgyi C."/>
            <person name="Papp T."/>
            <person name="Martin F.M."/>
            <person name="Miettinen O."/>
            <person name="Hibbett D.S."/>
            <person name="Nagy L.G."/>
        </authorList>
    </citation>
    <scope>NUCLEOTIDE SEQUENCE [LARGE SCALE GENOMIC DNA]</scope>
    <source>
        <strain evidence="1 2">CBS 121175</strain>
    </source>
</reference>
<sequence length="145" mass="17469">NHAPWHPFPTCSDFDFAELALGCCLNKTQIALFLQIIQRCASGEDKFTIKDYEELSHYWDSGSKVLTSFDRETVRATYDNEVKEYTFHCRPLLDWAFNLVRDPLLLRYFEWDAQRLFKYDESQQKWVHFINEPWTADLWYDIQVR</sequence>
<evidence type="ECO:0000313" key="1">
    <source>
        <dbReference type="EMBL" id="TFK16685.1"/>
    </source>
</evidence>
<gene>
    <name evidence="1" type="ORF">FA15DRAFT_606591</name>
</gene>
<accession>A0A5C3K9F6</accession>
<dbReference type="Proteomes" id="UP000307440">
    <property type="component" value="Unassembled WGS sequence"/>
</dbReference>
<organism evidence="1 2">
    <name type="scientific">Coprinopsis marcescibilis</name>
    <name type="common">Agaric fungus</name>
    <name type="synonym">Psathyrella marcescibilis</name>
    <dbReference type="NCBI Taxonomy" id="230819"/>
    <lineage>
        <taxon>Eukaryota</taxon>
        <taxon>Fungi</taxon>
        <taxon>Dikarya</taxon>
        <taxon>Basidiomycota</taxon>
        <taxon>Agaricomycotina</taxon>
        <taxon>Agaricomycetes</taxon>
        <taxon>Agaricomycetidae</taxon>
        <taxon>Agaricales</taxon>
        <taxon>Agaricineae</taxon>
        <taxon>Psathyrellaceae</taxon>
        <taxon>Coprinopsis</taxon>
    </lineage>
</organism>
<dbReference type="AlphaFoldDB" id="A0A5C3K9F6"/>
<evidence type="ECO:0000313" key="2">
    <source>
        <dbReference type="Proteomes" id="UP000307440"/>
    </source>
</evidence>
<dbReference type="OrthoDB" id="3239511at2759"/>
<dbReference type="STRING" id="230819.A0A5C3K9F6"/>
<keyword evidence="2" id="KW-1185">Reference proteome</keyword>
<dbReference type="EMBL" id="ML210671">
    <property type="protein sequence ID" value="TFK16685.1"/>
    <property type="molecule type" value="Genomic_DNA"/>
</dbReference>
<feature type="non-terminal residue" evidence="1">
    <location>
        <position position="1"/>
    </location>
</feature>
<proteinExistence type="predicted"/>
<protein>
    <submittedName>
        <fullName evidence="1">Uncharacterized protein</fullName>
    </submittedName>
</protein>